<organism evidence="1 2">
    <name type="scientific">Auricularia subglabra (strain TFB-10046 / SS5)</name>
    <name type="common">White-rot fungus</name>
    <name type="synonym">Auricularia delicata (strain TFB10046)</name>
    <dbReference type="NCBI Taxonomy" id="717982"/>
    <lineage>
        <taxon>Eukaryota</taxon>
        <taxon>Fungi</taxon>
        <taxon>Dikarya</taxon>
        <taxon>Basidiomycota</taxon>
        <taxon>Agaricomycotina</taxon>
        <taxon>Agaricomycetes</taxon>
        <taxon>Auriculariales</taxon>
        <taxon>Auriculariaceae</taxon>
        <taxon>Auricularia</taxon>
    </lineage>
</organism>
<sequence length="232" mass="25946">MCLSGANPLAVRGIEVSHPLSPRSAAWSDAFAGHVFARSGERIAKRLSCRTKIRVFVVASLLYYGLPLGAPTQTTFSAWGSEMGAAHNESATPLRSNPTSLASSKTRASMNRFWARSKQGPTAAVKVARFLGSIPKPAGQVGRPKHGGYSLCLQLGWSRTRYLALRKLIRQLIVDFLDPLLPYTQQPAEDIELVCDLACEREKELLRYEDTWPVRDMLKVMLIWFRRKFKLQ</sequence>
<dbReference type="EMBL" id="JH688298">
    <property type="protein sequence ID" value="EJD33324.1"/>
    <property type="molecule type" value="Genomic_DNA"/>
</dbReference>
<proteinExistence type="predicted"/>
<dbReference type="InParanoid" id="J0CSQ7"/>
<keyword evidence="2" id="KW-1185">Reference proteome</keyword>
<dbReference type="Proteomes" id="UP000006514">
    <property type="component" value="Unassembled WGS sequence"/>
</dbReference>
<accession>J0CSQ7</accession>
<dbReference type="AlphaFoldDB" id="J0CSQ7"/>
<dbReference type="OrthoDB" id="2686745at2759"/>
<dbReference type="KEGG" id="adl:AURDEDRAFT_155112"/>
<reference evidence="2" key="1">
    <citation type="journal article" date="2012" name="Science">
        <title>The Paleozoic origin of enzymatic lignin decomposition reconstructed from 31 fungal genomes.</title>
        <authorList>
            <person name="Floudas D."/>
            <person name="Binder M."/>
            <person name="Riley R."/>
            <person name="Barry K."/>
            <person name="Blanchette R.A."/>
            <person name="Henrissat B."/>
            <person name="Martinez A.T."/>
            <person name="Otillar R."/>
            <person name="Spatafora J.W."/>
            <person name="Yadav J.S."/>
            <person name="Aerts A."/>
            <person name="Benoit I."/>
            <person name="Boyd A."/>
            <person name="Carlson A."/>
            <person name="Copeland A."/>
            <person name="Coutinho P.M."/>
            <person name="de Vries R.P."/>
            <person name="Ferreira P."/>
            <person name="Findley K."/>
            <person name="Foster B."/>
            <person name="Gaskell J."/>
            <person name="Glotzer D."/>
            <person name="Gorecki P."/>
            <person name="Heitman J."/>
            <person name="Hesse C."/>
            <person name="Hori C."/>
            <person name="Igarashi K."/>
            <person name="Jurgens J.A."/>
            <person name="Kallen N."/>
            <person name="Kersten P."/>
            <person name="Kohler A."/>
            <person name="Kuees U."/>
            <person name="Kumar T.K.A."/>
            <person name="Kuo A."/>
            <person name="LaButti K."/>
            <person name="Larrondo L.F."/>
            <person name="Lindquist E."/>
            <person name="Ling A."/>
            <person name="Lombard V."/>
            <person name="Lucas S."/>
            <person name="Lundell T."/>
            <person name="Martin R."/>
            <person name="McLaughlin D.J."/>
            <person name="Morgenstern I."/>
            <person name="Morin E."/>
            <person name="Murat C."/>
            <person name="Nagy L.G."/>
            <person name="Nolan M."/>
            <person name="Ohm R.A."/>
            <person name="Patyshakuliyeva A."/>
            <person name="Rokas A."/>
            <person name="Ruiz-Duenas F.J."/>
            <person name="Sabat G."/>
            <person name="Salamov A."/>
            <person name="Samejima M."/>
            <person name="Schmutz J."/>
            <person name="Slot J.C."/>
            <person name="St John F."/>
            <person name="Stenlid J."/>
            <person name="Sun H."/>
            <person name="Sun S."/>
            <person name="Syed K."/>
            <person name="Tsang A."/>
            <person name="Wiebenga A."/>
            <person name="Young D."/>
            <person name="Pisabarro A."/>
            <person name="Eastwood D.C."/>
            <person name="Martin F."/>
            <person name="Cullen D."/>
            <person name="Grigoriev I.V."/>
            <person name="Hibbett D.S."/>
        </authorList>
    </citation>
    <scope>NUCLEOTIDE SEQUENCE [LARGE SCALE GENOMIC DNA]</scope>
    <source>
        <strain evidence="2">TFB10046</strain>
    </source>
</reference>
<protein>
    <submittedName>
        <fullName evidence="1">Uncharacterized protein</fullName>
    </submittedName>
</protein>
<evidence type="ECO:0000313" key="1">
    <source>
        <dbReference type="EMBL" id="EJD33324.1"/>
    </source>
</evidence>
<evidence type="ECO:0000313" key="2">
    <source>
        <dbReference type="Proteomes" id="UP000006514"/>
    </source>
</evidence>
<dbReference type="eggNOG" id="ENOG502SW2P">
    <property type="taxonomic scope" value="Eukaryota"/>
</dbReference>
<name>J0CSQ7_AURST</name>
<gene>
    <name evidence="1" type="ORF">AURDEDRAFT_155112</name>
</gene>